<accession>A0A9P8W7J1</accession>
<evidence type="ECO:0000313" key="3">
    <source>
        <dbReference type="EMBL" id="KAH6892460.1"/>
    </source>
</evidence>
<gene>
    <name evidence="3" type="ORF">B0T10DRAFT_294894</name>
</gene>
<dbReference type="EMBL" id="JAGPYM010000007">
    <property type="protein sequence ID" value="KAH6892460.1"/>
    <property type="molecule type" value="Genomic_DNA"/>
</dbReference>
<evidence type="ECO:0000313" key="4">
    <source>
        <dbReference type="Proteomes" id="UP000777438"/>
    </source>
</evidence>
<dbReference type="AlphaFoldDB" id="A0A9P8W7J1"/>
<protein>
    <submittedName>
        <fullName evidence="3">Uncharacterized protein</fullName>
    </submittedName>
</protein>
<dbReference type="Proteomes" id="UP000777438">
    <property type="component" value="Unassembled WGS sequence"/>
</dbReference>
<name>A0A9P8W7J1_9HYPO</name>
<comment type="caution">
    <text evidence="3">The sequence shown here is derived from an EMBL/GenBank/DDBJ whole genome shotgun (WGS) entry which is preliminary data.</text>
</comment>
<dbReference type="OrthoDB" id="3436787at2759"/>
<feature type="compositionally biased region" description="Low complexity" evidence="1">
    <location>
        <begin position="316"/>
        <end position="327"/>
    </location>
</feature>
<feature type="compositionally biased region" description="Polar residues" evidence="1">
    <location>
        <begin position="290"/>
        <end position="301"/>
    </location>
</feature>
<organism evidence="3 4">
    <name type="scientific">Thelonectria olida</name>
    <dbReference type="NCBI Taxonomy" id="1576542"/>
    <lineage>
        <taxon>Eukaryota</taxon>
        <taxon>Fungi</taxon>
        <taxon>Dikarya</taxon>
        <taxon>Ascomycota</taxon>
        <taxon>Pezizomycotina</taxon>
        <taxon>Sordariomycetes</taxon>
        <taxon>Hypocreomycetidae</taxon>
        <taxon>Hypocreales</taxon>
        <taxon>Nectriaceae</taxon>
        <taxon>Thelonectria</taxon>
    </lineage>
</organism>
<reference evidence="3 4" key="1">
    <citation type="journal article" date="2021" name="Nat. Commun.">
        <title>Genetic determinants of endophytism in the Arabidopsis root mycobiome.</title>
        <authorList>
            <person name="Mesny F."/>
            <person name="Miyauchi S."/>
            <person name="Thiergart T."/>
            <person name="Pickel B."/>
            <person name="Atanasova L."/>
            <person name="Karlsson M."/>
            <person name="Huettel B."/>
            <person name="Barry K.W."/>
            <person name="Haridas S."/>
            <person name="Chen C."/>
            <person name="Bauer D."/>
            <person name="Andreopoulos W."/>
            <person name="Pangilinan J."/>
            <person name="LaButti K."/>
            <person name="Riley R."/>
            <person name="Lipzen A."/>
            <person name="Clum A."/>
            <person name="Drula E."/>
            <person name="Henrissat B."/>
            <person name="Kohler A."/>
            <person name="Grigoriev I.V."/>
            <person name="Martin F.M."/>
            <person name="Hacquard S."/>
        </authorList>
    </citation>
    <scope>NUCLEOTIDE SEQUENCE [LARGE SCALE GENOMIC DNA]</scope>
    <source>
        <strain evidence="3 4">MPI-CAGE-CH-0241</strain>
    </source>
</reference>
<keyword evidence="4" id="KW-1185">Reference proteome</keyword>
<keyword evidence="2" id="KW-0812">Transmembrane</keyword>
<feature type="region of interest" description="Disordered" evidence="1">
    <location>
        <begin position="284"/>
        <end position="354"/>
    </location>
</feature>
<keyword evidence="2" id="KW-1133">Transmembrane helix</keyword>
<sequence length="354" mass="38200">MSTTAFPAPTHPVSSYIYELDAFSELAPCAMLPLGSLVMTMTDYYDCPSSRAGLARCVCEDQHSTSVHSYLKHYVEIECSSNSADVKSARDVFAAYCLLNSGITTVPTQTNPPGDMTYYITDLPQFSRLKSCAKTAVESEVMSLVYGLCPNNGPEALASCACIKEDVPEHVFSGLSWQVMDLCSDKGTNTLSYVTELLDLYCSAAKGQATLEVDVETSATQTDMSDRSDDDYHDPLGPTKGVIVGAVLGSGLGLLFLVTVIAFLTKERRKARARAMGVDRDVSLPDLRMPTSSPENTNSVPELTRRPSTDGDSISPPDVADDIAPPAYEEGDFGKRKSKCSAGSSNKDITVRHY</sequence>
<evidence type="ECO:0000256" key="2">
    <source>
        <dbReference type="SAM" id="Phobius"/>
    </source>
</evidence>
<feature type="transmembrane region" description="Helical" evidence="2">
    <location>
        <begin position="242"/>
        <end position="264"/>
    </location>
</feature>
<evidence type="ECO:0000256" key="1">
    <source>
        <dbReference type="SAM" id="MobiDB-lite"/>
    </source>
</evidence>
<proteinExistence type="predicted"/>
<keyword evidence="2" id="KW-0472">Membrane</keyword>